<evidence type="ECO:0000313" key="5">
    <source>
        <dbReference type="Proteomes" id="UP001583193"/>
    </source>
</evidence>
<dbReference type="Pfam" id="PF05544">
    <property type="entry name" value="Pro_racemase"/>
    <property type="match status" value="1"/>
</dbReference>
<dbReference type="Proteomes" id="UP001583193">
    <property type="component" value="Unassembled WGS sequence"/>
</dbReference>
<gene>
    <name evidence="4" type="ORF">Plec18167_005552</name>
</gene>
<comment type="similarity">
    <text evidence="2">Belongs to the proline racemase family.</text>
</comment>
<dbReference type="InterPro" id="IPR008794">
    <property type="entry name" value="Pro_racemase_fam"/>
</dbReference>
<evidence type="ECO:0000313" key="4">
    <source>
        <dbReference type="EMBL" id="KAL1875616.1"/>
    </source>
</evidence>
<dbReference type="PANTHER" id="PTHR33442:SF1">
    <property type="entry name" value="TRANS-3-HYDROXY-L-PROLINE DEHYDRATASE"/>
    <property type="match status" value="1"/>
</dbReference>
<protein>
    <recommendedName>
        <fullName evidence="3">trans-L-3-hydroxyproline dehydratase</fullName>
        <ecNumber evidence="3">4.2.1.77</ecNumber>
    </recommendedName>
</protein>
<organism evidence="4 5">
    <name type="scientific">Paecilomyces lecythidis</name>
    <dbReference type="NCBI Taxonomy" id="3004212"/>
    <lineage>
        <taxon>Eukaryota</taxon>
        <taxon>Fungi</taxon>
        <taxon>Dikarya</taxon>
        <taxon>Ascomycota</taxon>
        <taxon>Pezizomycotina</taxon>
        <taxon>Eurotiomycetes</taxon>
        <taxon>Eurotiomycetidae</taxon>
        <taxon>Eurotiales</taxon>
        <taxon>Thermoascaceae</taxon>
        <taxon>Paecilomyces</taxon>
    </lineage>
</organism>
<reference evidence="4 5" key="1">
    <citation type="journal article" date="2024" name="IMA Fungus">
        <title>IMA Genome - F19 : A genome assembly and annotation guide to empower mycologists, including annotated draft genome sequences of Ceratocystis pirilliformis, Diaporthe australafricana, Fusarium ophioides, Paecilomyces lecythidis, and Sporothrix stenoceras.</title>
        <authorList>
            <person name="Aylward J."/>
            <person name="Wilson A.M."/>
            <person name="Visagie C.M."/>
            <person name="Spraker J."/>
            <person name="Barnes I."/>
            <person name="Buitendag C."/>
            <person name="Ceriani C."/>
            <person name="Del Mar Angel L."/>
            <person name="du Plessis D."/>
            <person name="Fuchs T."/>
            <person name="Gasser K."/>
            <person name="Kramer D."/>
            <person name="Li W."/>
            <person name="Munsamy K."/>
            <person name="Piso A."/>
            <person name="Price J.L."/>
            <person name="Sonnekus B."/>
            <person name="Thomas C."/>
            <person name="van der Nest A."/>
            <person name="van Dijk A."/>
            <person name="van Heerden A."/>
            <person name="van Vuuren N."/>
            <person name="Yilmaz N."/>
            <person name="Duong T.A."/>
            <person name="van der Merwe N.A."/>
            <person name="Wingfield M.J."/>
            <person name="Wingfield B.D."/>
        </authorList>
    </citation>
    <scope>NUCLEOTIDE SEQUENCE [LARGE SCALE GENOMIC DNA]</scope>
    <source>
        <strain evidence="4 5">CMW 18167</strain>
    </source>
</reference>
<comment type="catalytic activity">
    <reaction evidence="1">
        <text>trans-3-hydroxy-L-proline = 1-pyrroline-2-carboxylate + H2O</text>
        <dbReference type="Rhea" id="RHEA:10320"/>
        <dbReference type="ChEBI" id="CHEBI:15377"/>
        <dbReference type="ChEBI" id="CHEBI:39785"/>
        <dbReference type="ChEBI" id="CHEBI:57938"/>
        <dbReference type="EC" id="4.2.1.77"/>
    </reaction>
</comment>
<dbReference type="PIRSF" id="PIRSF029792">
    <property type="entry name" value="Pro_racemase"/>
    <property type="match status" value="1"/>
</dbReference>
<dbReference type="Gene3D" id="3.10.310.10">
    <property type="entry name" value="Diaminopimelate Epimerase, Chain A, domain 1"/>
    <property type="match status" value="2"/>
</dbReference>
<dbReference type="PANTHER" id="PTHR33442">
    <property type="entry name" value="TRANS-3-HYDROXY-L-PROLINE DEHYDRATASE"/>
    <property type="match status" value="1"/>
</dbReference>
<proteinExistence type="inferred from homology"/>
<evidence type="ECO:0000256" key="2">
    <source>
        <dbReference type="ARBA" id="ARBA00007529"/>
    </source>
</evidence>
<evidence type="ECO:0000256" key="3">
    <source>
        <dbReference type="ARBA" id="ARBA00013105"/>
    </source>
</evidence>
<dbReference type="EC" id="4.2.1.77" evidence="3"/>
<comment type="caution">
    <text evidence="4">The sequence shown here is derived from an EMBL/GenBank/DDBJ whole genome shotgun (WGS) entry which is preliminary data.</text>
</comment>
<name>A0ABR3XI24_9EURO</name>
<dbReference type="SFLD" id="SFLDS00028">
    <property type="entry name" value="Proline_Racemase"/>
    <property type="match status" value="1"/>
</dbReference>
<dbReference type="SUPFAM" id="SSF54506">
    <property type="entry name" value="Diaminopimelate epimerase-like"/>
    <property type="match status" value="1"/>
</dbReference>
<evidence type="ECO:0000256" key="1">
    <source>
        <dbReference type="ARBA" id="ARBA00001148"/>
    </source>
</evidence>
<dbReference type="EMBL" id="JAVDPF010000017">
    <property type="protein sequence ID" value="KAL1875616.1"/>
    <property type="molecule type" value="Genomic_DNA"/>
</dbReference>
<accession>A0ABR3XI24</accession>
<keyword evidence="5" id="KW-1185">Reference proteome</keyword>
<sequence>MDIFNEFSQPSFSPIKCIDMHTTGEPTRIILAGYPNLPGDTLLEKRQQAREHHDHLRLRLMLEPRGHWDMYGALLVQETELVKSGEADIGVLFMHNQGYSTMCGHATIALGRFLVDTHDLEIFPRRKELYFDPVNGITTVRLHAPCGLVRIAVPTKPDGKSADPQRPVSFISTPAFASAMQVRVEISPENRWPELNGRTNIILDVSCGGTFYAIVSARELGFSNGLRKVDMDAMGRCVKLLKSHLLASPEFADYIKHPTTPDLSFLYSVMVIDEEIGIVPEGSEGAETGLCYFADHQIDRSPTGSCVVARMALAHKKGHRKLGQRWTYHSLVSNAYGGNGGFTASIVDEVEIGENGKGVLVEVEGKAFYTGALAFIAEGCDPIAKSGFSMKSVSL</sequence>